<dbReference type="GO" id="GO:0004252">
    <property type="term" value="F:serine-type endopeptidase activity"/>
    <property type="evidence" value="ECO:0007669"/>
    <property type="project" value="InterPro"/>
</dbReference>
<evidence type="ECO:0000256" key="1">
    <source>
        <dbReference type="ARBA" id="ARBA00007664"/>
    </source>
</evidence>
<feature type="domain" description="Peptidase S1" evidence="7">
    <location>
        <begin position="30"/>
        <end position="256"/>
    </location>
</feature>
<feature type="chain" id="PRO_5040282469" description="Peptidase S1 domain-containing protein" evidence="6">
    <location>
        <begin position="19"/>
        <end position="264"/>
    </location>
</feature>
<keyword evidence="2" id="KW-0645">Protease</keyword>
<dbReference type="Pfam" id="PF00089">
    <property type="entry name" value="Trypsin"/>
    <property type="match status" value="1"/>
</dbReference>
<feature type="signal peptide" evidence="6">
    <location>
        <begin position="1"/>
        <end position="18"/>
    </location>
</feature>
<keyword evidence="3" id="KW-0378">Hydrolase</keyword>
<keyword evidence="6" id="KW-0732">Signal</keyword>
<keyword evidence="4" id="KW-0720">Serine protease</keyword>
<evidence type="ECO:0000256" key="6">
    <source>
        <dbReference type="SAM" id="SignalP"/>
    </source>
</evidence>
<reference evidence="8" key="1">
    <citation type="submission" date="2022-01" db="EMBL/GenBank/DDBJ databases">
        <authorList>
            <person name="King R."/>
        </authorList>
    </citation>
    <scope>NUCLEOTIDE SEQUENCE</scope>
</reference>
<evidence type="ECO:0000256" key="3">
    <source>
        <dbReference type="ARBA" id="ARBA00022801"/>
    </source>
</evidence>
<dbReference type="OrthoDB" id="10061449at2759"/>
<evidence type="ECO:0000313" key="9">
    <source>
        <dbReference type="Proteomes" id="UP001153636"/>
    </source>
</evidence>
<dbReference type="SUPFAM" id="SSF50494">
    <property type="entry name" value="Trypsin-like serine proteases"/>
    <property type="match status" value="1"/>
</dbReference>
<protein>
    <recommendedName>
        <fullName evidence="7">Peptidase S1 domain-containing protein</fullName>
    </recommendedName>
</protein>
<dbReference type="EMBL" id="OV651822">
    <property type="protein sequence ID" value="CAH1100139.1"/>
    <property type="molecule type" value="Genomic_DNA"/>
</dbReference>
<keyword evidence="9" id="KW-1185">Reference proteome</keyword>
<sequence length="264" mass="28636">MFSAKVVIFLASLAICYGAPNAKLSSKKLKISPGVDVKIEDYPFVASVQWCNRIYGICENICGGVIVNENWILTSASCAFEARKVIVGESDLNAKHKVIVNVAAKYKHPNFTNKFGPNDLVLLKLSEALTFNDKVQPAKLPSQGQEFNGTFVVNGYNSITTADYSILQAVTNLSLISNDDCYDKFKKLLPYEKIVIDDDSNICTFSGASNTCSGDFGGPLSQNGTVVGTVTWTIKPCGASGAPNVYTKVSNFIDWINQTITENS</sequence>
<keyword evidence="5" id="KW-1015">Disulfide bond</keyword>
<evidence type="ECO:0000256" key="4">
    <source>
        <dbReference type="ARBA" id="ARBA00022825"/>
    </source>
</evidence>
<dbReference type="InterPro" id="IPR043504">
    <property type="entry name" value="Peptidase_S1_PA_chymotrypsin"/>
</dbReference>
<dbReference type="InterPro" id="IPR001314">
    <property type="entry name" value="Peptidase_S1A"/>
</dbReference>
<dbReference type="InterPro" id="IPR050430">
    <property type="entry name" value="Peptidase_S1"/>
</dbReference>
<evidence type="ECO:0000313" key="8">
    <source>
        <dbReference type="EMBL" id="CAH1100139.1"/>
    </source>
</evidence>
<dbReference type="Proteomes" id="UP001153636">
    <property type="component" value="Chromosome 10"/>
</dbReference>
<organism evidence="8 9">
    <name type="scientific">Psylliodes chrysocephalus</name>
    <dbReference type="NCBI Taxonomy" id="3402493"/>
    <lineage>
        <taxon>Eukaryota</taxon>
        <taxon>Metazoa</taxon>
        <taxon>Ecdysozoa</taxon>
        <taxon>Arthropoda</taxon>
        <taxon>Hexapoda</taxon>
        <taxon>Insecta</taxon>
        <taxon>Pterygota</taxon>
        <taxon>Neoptera</taxon>
        <taxon>Endopterygota</taxon>
        <taxon>Coleoptera</taxon>
        <taxon>Polyphaga</taxon>
        <taxon>Cucujiformia</taxon>
        <taxon>Chrysomeloidea</taxon>
        <taxon>Chrysomelidae</taxon>
        <taxon>Galerucinae</taxon>
        <taxon>Alticini</taxon>
        <taxon>Psylliodes</taxon>
    </lineage>
</organism>
<dbReference type="SMART" id="SM00020">
    <property type="entry name" value="Tryp_SPc"/>
    <property type="match status" value="1"/>
</dbReference>
<evidence type="ECO:0000256" key="2">
    <source>
        <dbReference type="ARBA" id="ARBA00022670"/>
    </source>
</evidence>
<dbReference type="InterPro" id="IPR009003">
    <property type="entry name" value="Peptidase_S1_PA"/>
</dbReference>
<accession>A0A9P0CDP2</accession>
<dbReference type="GO" id="GO:0006508">
    <property type="term" value="P:proteolysis"/>
    <property type="evidence" value="ECO:0007669"/>
    <property type="project" value="UniProtKB-KW"/>
</dbReference>
<dbReference type="PANTHER" id="PTHR24276:SF95">
    <property type="entry name" value="PEPTIDASE S1 DOMAIN-CONTAINING PROTEIN"/>
    <property type="match status" value="1"/>
</dbReference>
<comment type="similarity">
    <text evidence="1">Belongs to the peptidase S1 family.</text>
</comment>
<dbReference type="AlphaFoldDB" id="A0A9P0CDP2"/>
<dbReference type="PRINTS" id="PR00722">
    <property type="entry name" value="CHYMOTRYPSIN"/>
</dbReference>
<name>A0A9P0CDP2_9CUCU</name>
<evidence type="ECO:0000256" key="5">
    <source>
        <dbReference type="ARBA" id="ARBA00023157"/>
    </source>
</evidence>
<proteinExistence type="inferred from homology"/>
<dbReference type="Gene3D" id="2.40.10.10">
    <property type="entry name" value="Trypsin-like serine proteases"/>
    <property type="match status" value="1"/>
</dbReference>
<dbReference type="FunFam" id="2.40.10.10:FF:000068">
    <property type="entry name" value="transmembrane protease serine 2"/>
    <property type="match status" value="1"/>
</dbReference>
<dbReference type="InterPro" id="IPR001254">
    <property type="entry name" value="Trypsin_dom"/>
</dbReference>
<gene>
    <name evidence="8" type="ORF">PSYICH_LOCUS2147</name>
</gene>
<dbReference type="CDD" id="cd00190">
    <property type="entry name" value="Tryp_SPc"/>
    <property type="match status" value="1"/>
</dbReference>
<evidence type="ECO:0000259" key="7">
    <source>
        <dbReference type="SMART" id="SM00020"/>
    </source>
</evidence>
<dbReference type="PANTHER" id="PTHR24276">
    <property type="entry name" value="POLYSERASE-RELATED"/>
    <property type="match status" value="1"/>
</dbReference>